<organism evidence="2">
    <name type="scientific">freshwater metagenome</name>
    <dbReference type="NCBI Taxonomy" id="449393"/>
    <lineage>
        <taxon>unclassified sequences</taxon>
        <taxon>metagenomes</taxon>
        <taxon>ecological metagenomes</taxon>
    </lineage>
</organism>
<name>A0A6J7EJI2_9ZZZZ</name>
<evidence type="ECO:0000313" key="2">
    <source>
        <dbReference type="EMBL" id="CAB4882281.1"/>
    </source>
</evidence>
<keyword evidence="1" id="KW-0812">Transmembrane</keyword>
<protein>
    <submittedName>
        <fullName evidence="2">Unannotated protein</fullName>
    </submittedName>
</protein>
<dbReference type="AlphaFoldDB" id="A0A6J7EJI2"/>
<feature type="transmembrane region" description="Helical" evidence="1">
    <location>
        <begin position="53"/>
        <end position="86"/>
    </location>
</feature>
<reference evidence="2" key="1">
    <citation type="submission" date="2020-05" db="EMBL/GenBank/DDBJ databases">
        <authorList>
            <person name="Chiriac C."/>
            <person name="Salcher M."/>
            <person name="Ghai R."/>
            <person name="Kavagutti S V."/>
        </authorList>
    </citation>
    <scope>NUCLEOTIDE SEQUENCE</scope>
</reference>
<dbReference type="EMBL" id="CAFBLU010000045">
    <property type="protein sequence ID" value="CAB4882281.1"/>
    <property type="molecule type" value="Genomic_DNA"/>
</dbReference>
<gene>
    <name evidence="2" type="ORF">UFOPK3444_01549</name>
</gene>
<sequence length="274" mass="28587">MSQTIQPENRIAGASPASLAEIGVCDQLVGLAVARGLAMQRISLWVRADRRPVVCLMGALVVGGAALMSASPLASGFFLVVLLGAWAAEASGRTTPLSLSARKSATQDALNRGAYKPNSKRVLLLVRSDTPRKRGTVTGLVLDRSWPVLGFSTVALLVIAAAEAIADSKPQALSALALLPVLAAVVCIAAVILSPNSREGDSLKVSGINQALDAIDGLKETDRISFDLLILGAGTEGRDRRVLKRHRGCDGACRTWEFESGPAIISAAKGLNES</sequence>
<feature type="transmembrane region" description="Helical" evidence="1">
    <location>
        <begin position="173"/>
        <end position="193"/>
    </location>
</feature>
<keyword evidence="1" id="KW-1133">Transmembrane helix</keyword>
<feature type="transmembrane region" description="Helical" evidence="1">
    <location>
        <begin position="146"/>
        <end position="166"/>
    </location>
</feature>
<evidence type="ECO:0000256" key="1">
    <source>
        <dbReference type="SAM" id="Phobius"/>
    </source>
</evidence>
<keyword evidence="1" id="KW-0472">Membrane</keyword>
<proteinExistence type="predicted"/>
<accession>A0A6J7EJI2</accession>